<dbReference type="InParanoid" id="A0A7M7RGI3"/>
<reference evidence="13" key="2">
    <citation type="submission" date="2021-01" db="UniProtKB">
        <authorList>
            <consortium name="EnsemblMetazoa"/>
        </authorList>
    </citation>
    <scope>IDENTIFICATION</scope>
</reference>
<evidence type="ECO:0000256" key="11">
    <source>
        <dbReference type="SAM" id="MobiDB-lite"/>
    </source>
</evidence>
<dbReference type="InterPro" id="IPR036236">
    <property type="entry name" value="Znf_C2H2_sf"/>
</dbReference>
<keyword evidence="9" id="KW-0539">Nucleus</keyword>
<evidence type="ECO:0000313" key="14">
    <source>
        <dbReference type="Proteomes" id="UP000007110"/>
    </source>
</evidence>
<comment type="subcellular location">
    <subcellularLocation>
        <location evidence="1">Nucleus</location>
    </subcellularLocation>
</comment>
<dbReference type="FunFam" id="3.30.160.60:FF:000912">
    <property type="entry name" value="Zinc finger protein 660"/>
    <property type="match status" value="1"/>
</dbReference>
<dbReference type="PANTHER" id="PTHR24394:SF29">
    <property type="entry name" value="MYONEURIN"/>
    <property type="match status" value="1"/>
</dbReference>
<dbReference type="OMA" id="PPPLYFC"/>
<dbReference type="Pfam" id="PF00096">
    <property type="entry name" value="zf-C2H2"/>
    <property type="match status" value="5"/>
</dbReference>
<dbReference type="RefSeq" id="XP_790671.4">
    <property type="nucleotide sequence ID" value="XM_785578.5"/>
</dbReference>
<dbReference type="FunFam" id="3.30.160.60:FF:001159">
    <property type="entry name" value="Protein glass"/>
    <property type="match status" value="1"/>
</dbReference>
<evidence type="ECO:0000256" key="4">
    <source>
        <dbReference type="ARBA" id="ARBA00022771"/>
    </source>
</evidence>
<sequence>MMEKLYYSSSGPLEPSPYRPRSPPCGPGERTLIPSHSLPAHSSLPGYDSNHTPVHLSAYNTGPQPMKNLPLYPESDFTRPQTNHMTTLHSPVMLPRKPLSDYPLSGVSNIHHHYHHQPPQPVDNPSHHGAVLPYSDLLREGYGVQGSDQQGYGGSWQKSPTLNGTSGILPCSDVLPHHQPNFLNSSSAAAARSQSAHSPGHHTNHPTVHPNHQQVSPFVSTASTPTSVGGATYEDYASKLRSSADESRFSLPYTPTPPAWRTNHHHHASQPSVPPPPPPPPLYFCGRMVQVRSNKNKSEHKKSSNQCNICGKSYARPSTLKTHMRTHSGEKPYHCPTCQKSFSQTANLTAHMRTHSGEKPFRCLICNRQFSQSSSVTTHMRTHSGERPYRCAYCRKAFADSSTLTKHLRIHSGEKPYQCKICLLRFSQSGNLTRHMKVHKNE</sequence>
<dbReference type="GO" id="GO:0000977">
    <property type="term" value="F:RNA polymerase II transcription regulatory region sequence-specific DNA binding"/>
    <property type="evidence" value="ECO:0000318"/>
    <property type="project" value="GO_Central"/>
</dbReference>
<feature type="compositionally biased region" description="Pro residues" evidence="11">
    <location>
        <begin position="272"/>
        <end position="281"/>
    </location>
</feature>
<dbReference type="PROSITE" id="PS50157">
    <property type="entry name" value="ZINC_FINGER_C2H2_2"/>
    <property type="match status" value="5"/>
</dbReference>
<dbReference type="GO" id="GO:0000981">
    <property type="term" value="F:DNA-binding transcription factor activity, RNA polymerase II-specific"/>
    <property type="evidence" value="ECO:0000318"/>
    <property type="project" value="GO_Central"/>
</dbReference>
<reference evidence="14" key="1">
    <citation type="submission" date="2015-02" db="EMBL/GenBank/DDBJ databases">
        <title>Genome sequencing for Strongylocentrotus purpuratus.</title>
        <authorList>
            <person name="Murali S."/>
            <person name="Liu Y."/>
            <person name="Vee V."/>
            <person name="English A."/>
            <person name="Wang M."/>
            <person name="Skinner E."/>
            <person name="Han Y."/>
            <person name="Muzny D.M."/>
            <person name="Worley K.C."/>
            <person name="Gibbs R.A."/>
        </authorList>
    </citation>
    <scope>NUCLEOTIDE SEQUENCE</scope>
</reference>
<organism evidence="13 14">
    <name type="scientific">Strongylocentrotus purpuratus</name>
    <name type="common">Purple sea urchin</name>
    <dbReference type="NCBI Taxonomy" id="7668"/>
    <lineage>
        <taxon>Eukaryota</taxon>
        <taxon>Metazoa</taxon>
        <taxon>Echinodermata</taxon>
        <taxon>Eleutherozoa</taxon>
        <taxon>Echinozoa</taxon>
        <taxon>Echinoidea</taxon>
        <taxon>Euechinoidea</taxon>
        <taxon>Echinacea</taxon>
        <taxon>Camarodonta</taxon>
        <taxon>Echinidea</taxon>
        <taxon>Strongylocentrotidae</taxon>
        <taxon>Strongylocentrotus</taxon>
    </lineage>
</organism>
<dbReference type="EnsemblMetazoa" id="XM_785578">
    <property type="protein sequence ID" value="XP_790671"/>
    <property type="gene ID" value="LOC585766"/>
</dbReference>
<dbReference type="GO" id="GO:0005634">
    <property type="term" value="C:nucleus"/>
    <property type="evidence" value="ECO:0000318"/>
    <property type="project" value="GO_Central"/>
</dbReference>
<dbReference type="SMART" id="SM00614">
    <property type="entry name" value="ZnF_BED"/>
    <property type="match status" value="2"/>
</dbReference>
<feature type="compositionally biased region" description="Low complexity" evidence="11">
    <location>
        <begin position="34"/>
        <end position="45"/>
    </location>
</feature>
<evidence type="ECO:0000256" key="5">
    <source>
        <dbReference type="ARBA" id="ARBA00022833"/>
    </source>
</evidence>
<keyword evidence="8" id="KW-0804">Transcription</keyword>
<feature type="domain" description="C2H2-type" evidence="12">
    <location>
        <begin position="361"/>
        <end position="388"/>
    </location>
</feature>
<name>A0A7M7RGI3_STRPU</name>
<dbReference type="SMART" id="SM00355">
    <property type="entry name" value="ZnF_C2H2"/>
    <property type="match status" value="5"/>
</dbReference>
<dbReference type="FunFam" id="3.30.160.60:FF:000060">
    <property type="entry name" value="zinc finger protein 436"/>
    <property type="match status" value="1"/>
</dbReference>
<dbReference type="FunFam" id="3.30.160.60:FF:002343">
    <property type="entry name" value="Zinc finger protein 33A"/>
    <property type="match status" value="1"/>
</dbReference>
<keyword evidence="14" id="KW-1185">Reference proteome</keyword>
<dbReference type="FunFam" id="3.30.160.60:FF:000310">
    <property type="entry name" value="GLIS family zinc finger 2"/>
    <property type="match status" value="1"/>
</dbReference>
<evidence type="ECO:0000256" key="10">
    <source>
        <dbReference type="PROSITE-ProRule" id="PRU00042"/>
    </source>
</evidence>
<accession>A0A7M7RGI3</accession>
<dbReference type="InterPro" id="IPR013087">
    <property type="entry name" value="Znf_C2H2_type"/>
</dbReference>
<dbReference type="GO" id="GO:0008270">
    <property type="term" value="F:zinc ion binding"/>
    <property type="evidence" value="ECO:0007669"/>
    <property type="project" value="UniProtKB-KW"/>
</dbReference>
<keyword evidence="4 10" id="KW-0863">Zinc-finger</keyword>
<feature type="compositionally biased region" description="Polar residues" evidence="11">
    <location>
        <begin position="213"/>
        <end position="229"/>
    </location>
</feature>
<protein>
    <recommendedName>
        <fullName evidence="12">C2H2-type domain-containing protein</fullName>
    </recommendedName>
</protein>
<dbReference type="PANTHER" id="PTHR24394">
    <property type="entry name" value="ZINC FINGER PROTEIN"/>
    <property type="match status" value="1"/>
</dbReference>
<feature type="domain" description="C2H2-type" evidence="12">
    <location>
        <begin position="333"/>
        <end position="360"/>
    </location>
</feature>
<evidence type="ECO:0000256" key="6">
    <source>
        <dbReference type="ARBA" id="ARBA00023015"/>
    </source>
</evidence>
<feature type="region of interest" description="Disordered" evidence="11">
    <location>
        <begin position="1"/>
        <end position="52"/>
    </location>
</feature>
<evidence type="ECO:0000256" key="7">
    <source>
        <dbReference type="ARBA" id="ARBA00023125"/>
    </source>
</evidence>
<dbReference type="AlphaFoldDB" id="A0A7M7RGI3"/>
<evidence type="ECO:0000313" key="13">
    <source>
        <dbReference type="EnsemblMetazoa" id="XP_790671"/>
    </source>
</evidence>
<feature type="region of interest" description="Disordered" evidence="11">
    <location>
        <begin position="244"/>
        <end position="281"/>
    </location>
</feature>
<feature type="compositionally biased region" description="Pro residues" evidence="11">
    <location>
        <begin position="14"/>
        <end position="26"/>
    </location>
</feature>
<evidence type="ECO:0000256" key="3">
    <source>
        <dbReference type="ARBA" id="ARBA00022737"/>
    </source>
</evidence>
<feature type="region of interest" description="Disordered" evidence="11">
    <location>
        <begin position="179"/>
        <end position="230"/>
    </location>
</feature>
<keyword evidence="3" id="KW-0677">Repeat</keyword>
<feature type="domain" description="C2H2-type" evidence="12">
    <location>
        <begin position="389"/>
        <end position="416"/>
    </location>
</feature>
<evidence type="ECO:0000256" key="8">
    <source>
        <dbReference type="ARBA" id="ARBA00023163"/>
    </source>
</evidence>
<keyword evidence="7" id="KW-0238">DNA-binding</keyword>
<evidence type="ECO:0000259" key="12">
    <source>
        <dbReference type="PROSITE" id="PS50157"/>
    </source>
</evidence>
<dbReference type="KEGG" id="spu:585766"/>
<dbReference type="Proteomes" id="UP000007110">
    <property type="component" value="Unassembled WGS sequence"/>
</dbReference>
<keyword evidence="5" id="KW-0862">Zinc</keyword>
<dbReference type="GeneID" id="585766"/>
<dbReference type="GO" id="GO:0006357">
    <property type="term" value="P:regulation of transcription by RNA polymerase II"/>
    <property type="evidence" value="ECO:0000318"/>
    <property type="project" value="GO_Central"/>
</dbReference>
<dbReference type="PROSITE" id="PS00028">
    <property type="entry name" value="ZINC_FINGER_C2H2_1"/>
    <property type="match status" value="5"/>
</dbReference>
<feature type="domain" description="C2H2-type" evidence="12">
    <location>
        <begin position="305"/>
        <end position="332"/>
    </location>
</feature>
<feature type="compositionally biased region" description="Low complexity" evidence="11">
    <location>
        <begin position="185"/>
        <end position="198"/>
    </location>
</feature>
<dbReference type="OrthoDB" id="8113227at2759"/>
<keyword evidence="6" id="KW-0805">Transcription regulation</keyword>
<dbReference type="SUPFAM" id="SSF57667">
    <property type="entry name" value="beta-beta-alpha zinc fingers"/>
    <property type="match status" value="3"/>
</dbReference>
<feature type="domain" description="C2H2-type" evidence="12">
    <location>
        <begin position="417"/>
        <end position="442"/>
    </location>
</feature>
<evidence type="ECO:0000256" key="1">
    <source>
        <dbReference type="ARBA" id="ARBA00004123"/>
    </source>
</evidence>
<evidence type="ECO:0000256" key="2">
    <source>
        <dbReference type="ARBA" id="ARBA00022723"/>
    </source>
</evidence>
<keyword evidence="2" id="KW-0479">Metal-binding</keyword>
<dbReference type="Gene3D" id="3.30.160.60">
    <property type="entry name" value="Classic Zinc Finger"/>
    <property type="match status" value="5"/>
</dbReference>
<proteinExistence type="predicted"/>
<evidence type="ECO:0000256" key="9">
    <source>
        <dbReference type="ARBA" id="ARBA00023242"/>
    </source>
</evidence>